<dbReference type="EMBL" id="GL449275">
    <property type="protein sequence ID" value="EFN83048.1"/>
    <property type="molecule type" value="Genomic_DNA"/>
</dbReference>
<organism evidence="12">
    <name type="scientific">Harpegnathos saltator</name>
    <name type="common">Jerdon's jumping ant</name>
    <dbReference type="NCBI Taxonomy" id="610380"/>
    <lineage>
        <taxon>Eukaryota</taxon>
        <taxon>Metazoa</taxon>
        <taxon>Ecdysozoa</taxon>
        <taxon>Arthropoda</taxon>
        <taxon>Hexapoda</taxon>
        <taxon>Insecta</taxon>
        <taxon>Pterygota</taxon>
        <taxon>Neoptera</taxon>
        <taxon>Endopterygota</taxon>
        <taxon>Hymenoptera</taxon>
        <taxon>Apocrita</taxon>
        <taxon>Aculeata</taxon>
        <taxon>Formicoidea</taxon>
        <taxon>Formicidae</taxon>
        <taxon>Ponerinae</taxon>
        <taxon>Ponerini</taxon>
        <taxon>Harpegnathos</taxon>
    </lineage>
</organism>
<reference evidence="11 12" key="1">
    <citation type="journal article" date="2010" name="Science">
        <title>Genomic comparison of the ants Camponotus floridanus and Harpegnathos saltator.</title>
        <authorList>
            <person name="Bonasio R."/>
            <person name="Zhang G."/>
            <person name="Ye C."/>
            <person name="Mutti N.S."/>
            <person name="Fang X."/>
            <person name="Qin N."/>
            <person name="Donahue G."/>
            <person name="Yang P."/>
            <person name="Li Q."/>
            <person name="Li C."/>
            <person name="Zhang P."/>
            <person name="Huang Z."/>
            <person name="Berger S.L."/>
            <person name="Reinberg D."/>
            <person name="Wang J."/>
            <person name="Liebig J."/>
        </authorList>
    </citation>
    <scope>NUCLEOTIDE SEQUENCE [LARGE SCALE GENOMIC DNA]</scope>
    <source>
        <strain evidence="11 12">R22 G/1</strain>
    </source>
</reference>
<evidence type="ECO:0000256" key="8">
    <source>
        <dbReference type="RuleBase" id="RU004262"/>
    </source>
</evidence>
<keyword evidence="6" id="KW-0378">Hydrolase</keyword>
<comment type="subcellular location">
    <subcellularLocation>
        <location evidence="2">Secreted</location>
    </subcellularLocation>
</comment>
<feature type="signal peptide" evidence="9">
    <location>
        <begin position="1"/>
        <end position="22"/>
    </location>
</feature>
<dbReference type="GO" id="GO:0017171">
    <property type="term" value="F:serine hydrolase activity"/>
    <property type="evidence" value="ECO:0007669"/>
    <property type="project" value="TreeGrafter"/>
</dbReference>
<dbReference type="STRING" id="610380.E2BMN0"/>
<evidence type="ECO:0000256" key="7">
    <source>
        <dbReference type="ARBA" id="ARBA00023157"/>
    </source>
</evidence>
<dbReference type="PRINTS" id="PR00821">
    <property type="entry name" value="TAGLIPASE"/>
</dbReference>
<dbReference type="InterPro" id="IPR033906">
    <property type="entry name" value="Lipase_N"/>
</dbReference>
<feature type="domain" description="Lipase" evidence="10">
    <location>
        <begin position="69"/>
        <end position="346"/>
    </location>
</feature>
<evidence type="ECO:0000256" key="4">
    <source>
        <dbReference type="ARBA" id="ARBA00013179"/>
    </source>
</evidence>
<proteinExistence type="inferred from homology"/>
<evidence type="ECO:0000256" key="3">
    <source>
        <dbReference type="ARBA" id="ARBA00010701"/>
    </source>
</evidence>
<dbReference type="Pfam" id="PF00151">
    <property type="entry name" value="Lipase"/>
    <property type="match status" value="1"/>
</dbReference>
<keyword evidence="12" id="KW-1185">Reference proteome</keyword>
<accession>E2BMN0</accession>
<keyword evidence="5" id="KW-0964">Secreted</keyword>
<dbReference type="PhylomeDB" id="E2BMN0"/>
<dbReference type="OrthoDB" id="199913at2759"/>
<feature type="chain" id="PRO_5003158314" description="phospholipase A1" evidence="9">
    <location>
        <begin position="23"/>
        <end position="357"/>
    </location>
</feature>
<evidence type="ECO:0000256" key="2">
    <source>
        <dbReference type="ARBA" id="ARBA00004613"/>
    </source>
</evidence>
<dbReference type="InterPro" id="IPR000734">
    <property type="entry name" value="TAG_lipase"/>
</dbReference>
<evidence type="ECO:0000313" key="12">
    <source>
        <dbReference type="Proteomes" id="UP000008237"/>
    </source>
</evidence>
<evidence type="ECO:0000259" key="10">
    <source>
        <dbReference type="Pfam" id="PF00151"/>
    </source>
</evidence>
<dbReference type="PANTHER" id="PTHR11610:SF173">
    <property type="entry name" value="LIPASE DOMAIN-CONTAINING PROTEIN-RELATED"/>
    <property type="match status" value="1"/>
</dbReference>
<gene>
    <name evidence="11" type="ORF">EAI_03995</name>
</gene>
<dbReference type="InterPro" id="IPR029058">
    <property type="entry name" value="AB_hydrolase_fold"/>
</dbReference>
<dbReference type="Gene3D" id="3.40.50.1820">
    <property type="entry name" value="alpha/beta hydrolase"/>
    <property type="match status" value="1"/>
</dbReference>
<name>E2BMN0_HARSA</name>
<dbReference type="Proteomes" id="UP000008237">
    <property type="component" value="Unassembled WGS sequence"/>
</dbReference>
<evidence type="ECO:0000256" key="9">
    <source>
        <dbReference type="SAM" id="SignalP"/>
    </source>
</evidence>
<evidence type="ECO:0000256" key="1">
    <source>
        <dbReference type="ARBA" id="ARBA00000111"/>
    </source>
</evidence>
<dbReference type="KEGG" id="hst:105184529"/>
<comment type="similarity">
    <text evidence="3 8">Belongs to the AB hydrolase superfamily. Lipase family.</text>
</comment>
<keyword evidence="7" id="KW-1015">Disulfide bond</keyword>
<dbReference type="InterPro" id="IPR013818">
    <property type="entry name" value="Lipase"/>
</dbReference>
<protein>
    <recommendedName>
        <fullName evidence="4">phospholipase A1</fullName>
        <ecNumber evidence="4">3.1.1.32</ecNumber>
    </recommendedName>
</protein>
<dbReference type="EC" id="3.1.1.32" evidence="4"/>
<evidence type="ECO:0000256" key="6">
    <source>
        <dbReference type="ARBA" id="ARBA00022801"/>
    </source>
</evidence>
<dbReference type="FunCoup" id="E2BMN0">
    <property type="interactions" value="11"/>
</dbReference>
<evidence type="ECO:0000256" key="5">
    <source>
        <dbReference type="ARBA" id="ARBA00022525"/>
    </source>
</evidence>
<sequence length="357" mass="38891">MVPSLPWRQIVVLVALWRSAYSERWESGLRQRYDGYGEDWMFMPDGNGQPQVAVLKVQDSGTRGVLDGSEISYIIYTRSGPEAGTRMTLNDTANLVSSDFKPSRKTKFITHGWKSSAMSAGPVKLKEAFLTHGDYNVIIVDWEPLAASTFYLGPMHNTVRVGADAANFIDFLVREAGLKTKDVHFIGHSLGAHVAGNAGSATTSGKLSRVTGLDPALPGFHMFASEKTRLDPTDAVFVDVIHSCGGVLGFFQPLGKIDFYPNAGTAIQPGCCCVPEMMEACSHGRSYAYFTESINSRTGLLAIKCDSWDSYIGGKCANSQTVLLGEHVDKTANGLFFLRTRSSAPYAYTSEVVDNKI</sequence>
<evidence type="ECO:0000313" key="11">
    <source>
        <dbReference type="EMBL" id="EFN83048.1"/>
    </source>
</evidence>
<dbReference type="FunFam" id="3.40.50.1820:FF:000076">
    <property type="entry name" value="phospholipase A1"/>
    <property type="match status" value="1"/>
</dbReference>
<keyword evidence="9" id="KW-0732">Signal</keyword>
<dbReference type="InParanoid" id="E2BMN0"/>
<dbReference type="SUPFAM" id="SSF53474">
    <property type="entry name" value="alpha/beta-Hydrolases"/>
    <property type="match status" value="1"/>
</dbReference>
<dbReference type="GO" id="GO:0016042">
    <property type="term" value="P:lipid catabolic process"/>
    <property type="evidence" value="ECO:0007669"/>
    <property type="project" value="TreeGrafter"/>
</dbReference>
<dbReference type="OMA" id="IQPGCCC"/>
<dbReference type="CDD" id="cd00707">
    <property type="entry name" value="Pancreat_lipase_like"/>
    <property type="match status" value="1"/>
</dbReference>
<dbReference type="PANTHER" id="PTHR11610">
    <property type="entry name" value="LIPASE"/>
    <property type="match status" value="1"/>
</dbReference>
<dbReference type="AlphaFoldDB" id="E2BMN0"/>
<comment type="catalytic activity">
    <reaction evidence="1">
        <text>a 1,2-diacyl-sn-glycero-3-phosphocholine + H2O = a 2-acyl-sn-glycero-3-phosphocholine + a fatty acid + H(+)</text>
        <dbReference type="Rhea" id="RHEA:18689"/>
        <dbReference type="ChEBI" id="CHEBI:15377"/>
        <dbReference type="ChEBI" id="CHEBI:15378"/>
        <dbReference type="ChEBI" id="CHEBI:28868"/>
        <dbReference type="ChEBI" id="CHEBI:57643"/>
        <dbReference type="ChEBI" id="CHEBI:57875"/>
        <dbReference type="EC" id="3.1.1.32"/>
    </reaction>
</comment>
<dbReference type="GO" id="GO:0008970">
    <property type="term" value="F:phospholipase A1 activity"/>
    <property type="evidence" value="ECO:0007669"/>
    <property type="project" value="UniProtKB-EC"/>
</dbReference>
<dbReference type="GO" id="GO:0005615">
    <property type="term" value="C:extracellular space"/>
    <property type="evidence" value="ECO:0007669"/>
    <property type="project" value="TreeGrafter"/>
</dbReference>